<evidence type="ECO:0000256" key="1">
    <source>
        <dbReference type="SAM" id="Phobius"/>
    </source>
</evidence>
<evidence type="ECO:0000313" key="2">
    <source>
        <dbReference type="EMBL" id="RLL47132.1"/>
    </source>
</evidence>
<keyword evidence="3" id="KW-1185">Reference proteome</keyword>
<sequence length="138" mass="15624">MKAEETEKFVEVIGDTVSGKHLISTIMISIALSLAGFFIGKNIFPHIAPEEMVQSYSLLLGIAGSLLALLLNTFLFKPKRTLNEVPSTSDEIGEVYKKLQFDIEEERESILEDPVIRKEMKEQGIYDMFIKNEGDKRK</sequence>
<feature type="transmembrane region" description="Helical" evidence="1">
    <location>
        <begin position="21"/>
        <end position="44"/>
    </location>
</feature>
<proteinExistence type="predicted"/>
<reference evidence="2 3" key="1">
    <citation type="submission" date="2018-10" db="EMBL/GenBank/DDBJ databases">
        <title>Oceanobacillus sp. YLB-02 draft genome.</title>
        <authorList>
            <person name="Yu L."/>
        </authorList>
    </citation>
    <scope>NUCLEOTIDE SEQUENCE [LARGE SCALE GENOMIC DNA]</scope>
    <source>
        <strain evidence="2 3">YLB-02</strain>
    </source>
</reference>
<dbReference type="Proteomes" id="UP000270219">
    <property type="component" value="Unassembled WGS sequence"/>
</dbReference>
<comment type="caution">
    <text evidence="2">The sequence shown here is derived from an EMBL/GenBank/DDBJ whole genome shotgun (WGS) entry which is preliminary data.</text>
</comment>
<dbReference type="OrthoDB" id="1625483at2"/>
<keyword evidence="1" id="KW-0812">Transmembrane</keyword>
<keyword evidence="1" id="KW-1133">Transmembrane helix</keyword>
<protein>
    <submittedName>
        <fullName evidence="2">Uncharacterized protein</fullName>
    </submittedName>
</protein>
<name>A0A498DKW7_9BACI</name>
<accession>A0A498DKW7</accession>
<evidence type="ECO:0000313" key="3">
    <source>
        <dbReference type="Proteomes" id="UP000270219"/>
    </source>
</evidence>
<keyword evidence="1" id="KW-0472">Membrane</keyword>
<organism evidence="2 3">
    <name type="scientific">Oceanobacillus piezotolerans</name>
    <dbReference type="NCBI Taxonomy" id="2448030"/>
    <lineage>
        <taxon>Bacteria</taxon>
        <taxon>Bacillati</taxon>
        <taxon>Bacillota</taxon>
        <taxon>Bacilli</taxon>
        <taxon>Bacillales</taxon>
        <taxon>Bacillaceae</taxon>
        <taxon>Oceanobacillus</taxon>
    </lineage>
</organism>
<dbReference type="EMBL" id="RCHR01000002">
    <property type="protein sequence ID" value="RLL47132.1"/>
    <property type="molecule type" value="Genomic_DNA"/>
</dbReference>
<feature type="transmembrane region" description="Helical" evidence="1">
    <location>
        <begin position="56"/>
        <end position="76"/>
    </location>
</feature>
<gene>
    <name evidence="2" type="ORF">D8M04_06190</name>
</gene>
<dbReference type="AlphaFoldDB" id="A0A498DKW7"/>